<dbReference type="Proteomes" id="UP000231019">
    <property type="component" value="Unassembled WGS sequence"/>
</dbReference>
<name>A0A2M7G8R9_9BACT</name>
<dbReference type="PANTHER" id="PTHR20883:SF48">
    <property type="entry name" value="ECTOINE DIOXYGENASE"/>
    <property type="match status" value="1"/>
</dbReference>
<accession>A0A2M7G8R9</accession>
<dbReference type="PANTHER" id="PTHR20883">
    <property type="entry name" value="PHYTANOYL-COA DIOXYGENASE DOMAIN CONTAINING 1"/>
    <property type="match status" value="1"/>
</dbReference>
<dbReference type="GO" id="GO:0005506">
    <property type="term" value="F:iron ion binding"/>
    <property type="evidence" value="ECO:0007669"/>
    <property type="project" value="UniProtKB-ARBA"/>
</dbReference>
<dbReference type="AlphaFoldDB" id="A0A2M7G8R9"/>
<protein>
    <recommendedName>
        <fullName evidence="3">Phytanoyl-CoA dioxygenase</fullName>
    </recommendedName>
</protein>
<evidence type="ECO:0000313" key="2">
    <source>
        <dbReference type="Proteomes" id="UP000231019"/>
    </source>
</evidence>
<sequence length="259" mass="29395">MRFDLSHFQTQGYQVLPDLIPAETVSTVGNFLSEAYAQLMDFLKAELRIESPEDLLAFMVKSEQEPSLFADLSADLRQILVGHFQLKTRLDPMLWAIPRSPRVKALLAQLYPEQSVHMHMPPTARFVLPENRWAGVPAHQDISYNRHMRDFVTLWTPFVPIDSLCGGVIFYKGTGHLPEQPQAEPEKLFWQGAVSDTGWVKEQPVLKPGDGLILNPWVIHESAPNLSQTLRISIDSRYFVGPLEKHALNLDTWEVEGGK</sequence>
<comment type="caution">
    <text evidence="1">The sequence shown here is derived from an EMBL/GenBank/DDBJ whole genome shotgun (WGS) entry which is preliminary data.</text>
</comment>
<reference evidence="1 2" key="1">
    <citation type="submission" date="2017-09" db="EMBL/GenBank/DDBJ databases">
        <title>Depth-based differentiation of microbial function through sediment-hosted aquifers and enrichment of novel symbionts in the deep terrestrial subsurface.</title>
        <authorList>
            <person name="Probst A.J."/>
            <person name="Ladd B."/>
            <person name="Jarett J.K."/>
            <person name="Geller-Mcgrath D.E."/>
            <person name="Sieber C.M."/>
            <person name="Emerson J.B."/>
            <person name="Anantharaman K."/>
            <person name="Thomas B.C."/>
            <person name="Malmstrom R."/>
            <person name="Stieglmeier M."/>
            <person name="Klingl A."/>
            <person name="Woyke T."/>
            <person name="Ryan C.M."/>
            <person name="Banfield J.F."/>
        </authorList>
    </citation>
    <scope>NUCLEOTIDE SEQUENCE [LARGE SCALE GENOMIC DNA]</scope>
    <source>
        <strain evidence="1">CG17_big_fil_post_rev_8_21_14_2_50_48_46</strain>
    </source>
</reference>
<dbReference type="Gene3D" id="2.60.120.620">
    <property type="entry name" value="q2cbj1_9rhob like domain"/>
    <property type="match status" value="1"/>
</dbReference>
<proteinExistence type="predicted"/>
<dbReference type="Pfam" id="PF05721">
    <property type="entry name" value="PhyH"/>
    <property type="match status" value="1"/>
</dbReference>
<dbReference type="GO" id="GO:0016706">
    <property type="term" value="F:2-oxoglutarate-dependent dioxygenase activity"/>
    <property type="evidence" value="ECO:0007669"/>
    <property type="project" value="UniProtKB-ARBA"/>
</dbReference>
<dbReference type="EMBL" id="PFFQ01000012">
    <property type="protein sequence ID" value="PIW18495.1"/>
    <property type="molecule type" value="Genomic_DNA"/>
</dbReference>
<gene>
    <name evidence="1" type="ORF">COW36_04175</name>
</gene>
<dbReference type="SUPFAM" id="SSF51197">
    <property type="entry name" value="Clavaminate synthase-like"/>
    <property type="match status" value="1"/>
</dbReference>
<organism evidence="1 2">
    <name type="scientific">bacterium (Candidatus Blackallbacteria) CG17_big_fil_post_rev_8_21_14_2_50_48_46</name>
    <dbReference type="NCBI Taxonomy" id="2014261"/>
    <lineage>
        <taxon>Bacteria</taxon>
        <taxon>Candidatus Blackallbacteria</taxon>
    </lineage>
</organism>
<dbReference type="InterPro" id="IPR008775">
    <property type="entry name" value="Phytyl_CoA_dOase-like"/>
</dbReference>
<evidence type="ECO:0000313" key="1">
    <source>
        <dbReference type="EMBL" id="PIW18495.1"/>
    </source>
</evidence>
<evidence type="ECO:0008006" key="3">
    <source>
        <dbReference type="Google" id="ProtNLM"/>
    </source>
</evidence>